<accession>A0A7R8W3D7</accession>
<dbReference type="PANTHER" id="PTHR11266:SF17">
    <property type="entry name" value="PROTEIN MPV17"/>
    <property type="match status" value="1"/>
</dbReference>
<feature type="transmembrane region" description="Helical" evidence="7">
    <location>
        <begin position="52"/>
        <end position="70"/>
    </location>
</feature>
<keyword evidence="3 7" id="KW-0812">Transmembrane</keyword>
<dbReference type="GO" id="GO:0016020">
    <property type="term" value="C:membrane"/>
    <property type="evidence" value="ECO:0007669"/>
    <property type="project" value="UniProtKB-SubCell"/>
</dbReference>
<sequence>MLSKLWQNYNLVLRKYPMTVNMLQTGILCCAGDAISQKLIEHKPTYEWQRGLRFFCIGSFFFAPGIKIWYSVLDRFVGMKSTPRIVVTKVSLDQLFFAPVLLALFLSLMQCINGECSRPAVEKTLRADYWDVLATNWSLWPAVQLVNFYIVPAEFRILVVQIVALFWNSYLSYKTNVGSAAIPPPPKPRIYVPVEGVEASASGREWKHNFLDKPKDRSTYDLSRTR</sequence>
<dbReference type="GO" id="GO:0005739">
    <property type="term" value="C:mitochondrion"/>
    <property type="evidence" value="ECO:0007669"/>
    <property type="project" value="TreeGrafter"/>
</dbReference>
<dbReference type="OrthoDB" id="10253125at2759"/>
<dbReference type="GO" id="GO:1901858">
    <property type="term" value="P:regulation of mitochondrial DNA metabolic process"/>
    <property type="evidence" value="ECO:0007669"/>
    <property type="project" value="TreeGrafter"/>
</dbReference>
<dbReference type="EMBL" id="OB660292">
    <property type="protein sequence ID" value="CAD7224017.1"/>
    <property type="molecule type" value="Genomic_DNA"/>
</dbReference>
<evidence type="ECO:0000256" key="1">
    <source>
        <dbReference type="ARBA" id="ARBA00004141"/>
    </source>
</evidence>
<dbReference type="AlphaFoldDB" id="A0A7R8W3D7"/>
<reference evidence="8" key="1">
    <citation type="submission" date="2020-11" db="EMBL/GenBank/DDBJ databases">
        <authorList>
            <person name="Tran Van P."/>
        </authorList>
    </citation>
    <scope>NUCLEOTIDE SEQUENCE</scope>
</reference>
<comment type="subcellular location">
    <subcellularLocation>
        <location evidence="1">Membrane</location>
        <topology evidence="1">Multi-pass membrane protein</topology>
    </subcellularLocation>
</comment>
<evidence type="ECO:0000256" key="5">
    <source>
        <dbReference type="ARBA" id="ARBA00023136"/>
    </source>
</evidence>
<evidence type="ECO:0000256" key="4">
    <source>
        <dbReference type="ARBA" id="ARBA00022989"/>
    </source>
</evidence>
<keyword evidence="4 7" id="KW-1133">Transmembrane helix</keyword>
<evidence type="ECO:0000256" key="2">
    <source>
        <dbReference type="ARBA" id="ARBA00006824"/>
    </source>
</evidence>
<protein>
    <recommendedName>
        <fullName evidence="6">Mitochondrial inner membrane protein Mpv17</fullName>
    </recommendedName>
</protein>
<dbReference type="Pfam" id="PF04117">
    <property type="entry name" value="Mpv17_PMP22"/>
    <property type="match status" value="1"/>
</dbReference>
<dbReference type="GO" id="GO:0015267">
    <property type="term" value="F:channel activity"/>
    <property type="evidence" value="ECO:0007669"/>
    <property type="project" value="TreeGrafter"/>
</dbReference>
<organism evidence="8">
    <name type="scientific">Cyprideis torosa</name>
    <dbReference type="NCBI Taxonomy" id="163714"/>
    <lineage>
        <taxon>Eukaryota</taxon>
        <taxon>Metazoa</taxon>
        <taxon>Ecdysozoa</taxon>
        <taxon>Arthropoda</taxon>
        <taxon>Crustacea</taxon>
        <taxon>Oligostraca</taxon>
        <taxon>Ostracoda</taxon>
        <taxon>Podocopa</taxon>
        <taxon>Podocopida</taxon>
        <taxon>Cytherocopina</taxon>
        <taxon>Cytheroidea</taxon>
        <taxon>Cytherideidae</taxon>
        <taxon>Cyprideis</taxon>
    </lineage>
</organism>
<keyword evidence="5 7" id="KW-0472">Membrane</keyword>
<proteinExistence type="inferred from homology"/>
<gene>
    <name evidence="8" type="ORF">CTOB1V02_LOCUS1987</name>
</gene>
<name>A0A7R8W3D7_9CRUS</name>
<evidence type="ECO:0000256" key="3">
    <source>
        <dbReference type="ARBA" id="ARBA00022692"/>
    </source>
</evidence>
<feature type="transmembrane region" description="Helical" evidence="7">
    <location>
        <begin position="90"/>
        <end position="109"/>
    </location>
</feature>
<dbReference type="PANTHER" id="PTHR11266">
    <property type="entry name" value="PEROXISOMAL MEMBRANE PROTEIN 2, PXMP2 MPV17"/>
    <property type="match status" value="1"/>
</dbReference>
<comment type="similarity">
    <text evidence="2 7">Belongs to the peroxisomal membrane protein PXMP2/4 family.</text>
</comment>
<evidence type="ECO:0000256" key="7">
    <source>
        <dbReference type="RuleBase" id="RU363053"/>
    </source>
</evidence>
<evidence type="ECO:0000256" key="6">
    <source>
        <dbReference type="ARBA" id="ARBA00049743"/>
    </source>
</evidence>
<evidence type="ECO:0000313" key="8">
    <source>
        <dbReference type="EMBL" id="CAD7224017.1"/>
    </source>
</evidence>
<dbReference type="InterPro" id="IPR007248">
    <property type="entry name" value="Mpv17_PMP22"/>
</dbReference>